<keyword evidence="2" id="KW-1185">Reference proteome</keyword>
<dbReference type="RefSeq" id="WP_207330533.1">
    <property type="nucleotide sequence ID" value="NZ_JAFMYW010000005.1"/>
</dbReference>
<gene>
    <name evidence="1" type="ORF">J2I46_18535</name>
</gene>
<evidence type="ECO:0000313" key="1">
    <source>
        <dbReference type="EMBL" id="MBO0950599.1"/>
    </source>
</evidence>
<organism evidence="1 2">
    <name type="scientific">Fibrella forsythiae</name>
    <dbReference type="NCBI Taxonomy" id="2817061"/>
    <lineage>
        <taxon>Bacteria</taxon>
        <taxon>Pseudomonadati</taxon>
        <taxon>Bacteroidota</taxon>
        <taxon>Cytophagia</taxon>
        <taxon>Cytophagales</taxon>
        <taxon>Spirosomataceae</taxon>
        <taxon>Fibrella</taxon>
    </lineage>
</organism>
<name>A0ABS3JKR6_9BACT</name>
<comment type="caution">
    <text evidence="1">The sequence shown here is derived from an EMBL/GenBank/DDBJ whole genome shotgun (WGS) entry which is preliminary data.</text>
</comment>
<sequence>MKTRFNESGQRMCPVQQFKANFDQPAQDGLPTTPQDIASLVGVQLHDADSIVRNICFAWEDGRKAFFNYAYLIAAEFESDTNQNTIKLSFSSHTISMSGYCLEILFFSLLNNMPKLITVISKRYTYTEDLIYPVVVEIAISKENL</sequence>
<dbReference type="EMBL" id="JAFMYW010000005">
    <property type="protein sequence ID" value="MBO0950599.1"/>
    <property type="molecule type" value="Genomic_DNA"/>
</dbReference>
<dbReference type="Proteomes" id="UP000664628">
    <property type="component" value="Unassembled WGS sequence"/>
</dbReference>
<proteinExistence type="predicted"/>
<reference evidence="1 2" key="1">
    <citation type="submission" date="2021-03" db="EMBL/GenBank/DDBJ databases">
        <title>Fibrella sp. HMF5405 genome sequencing and assembly.</title>
        <authorList>
            <person name="Kang H."/>
            <person name="Kim H."/>
            <person name="Bae S."/>
            <person name="Joh K."/>
        </authorList>
    </citation>
    <scope>NUCLEOTIDE SEQUENCE [LARGE SCALE GENOMIC DNA]</scope>
    <source>
        <strain evidence="1 2">HMF5405</strain>
    </source>
</reference>
<evidence type="ECO:0000313" key="2">
    <source>
        <dbReference type="Proteomes" id="UP000664628"/>
    </source>
</evidence>
<protein>
    <submittedName>
        <fullName evidence="1">Uncharacterized protein</fullName>
    </submittedName>
</protein>
<accession>A0ABS3JKR6</accession>